<reference evidence="1" key="1">
    <citation type="journal article" date="2020" name="Nature">
        <title>Giant virus diversity and host interactions through global metagenomics.</title>
        <authorList>
            <person name="Schulz F."/>
            <person name="Roux S."/>
            <person name="Paez-Espino D."/>
            <person name="Jungbluth S."/>
            <person name="Walsh D.A."/>
            <person name="Denef V.J."/>
            <person name="McMahon K.D."/>
            <person name="Konstantinidis K.T."/>
            <person name="Eloe-Fadrosh E.A."/>
            <person name="Kyrpides N.C."/>
            <person name="Woyke T."/>
        </authorList>
    </citation>
    <scope>NUCLEOTIDE SEQUENCE</scope>
    <source>
        <strain evidence="1">GVMAG-M-3300000115-19</strain>
    </source>
</reference>
<dbReference type="AlphaFoldDB" id="A0A6C0EGB9"/>
<evidence type="ECO:0000313" key="1">
    <source>
        <dbReference type="EMBL" id="QHT27802.1"/>
    </source>
</evidence>
<name>A0A6C0EGB9_9ZZZZ</name>
<dbReference type="EMBL" id="MN738842">
    <property type="protein sequence ID" value="QHT27802.1"/>
    <property type="molecule type" value="Genomic_DNA"/>
</dbReference>
<proteinExistence type="predicted"/>
<organism evidence="1">
    <name type="scientific">viral metagenome</name>
    <dbReference type="NCBI Taxonomy" id="1070528"/>
    <lineage>
        <taxon>unclassified sequences</taxon>
        <taxon>metagenomes</taxon>
        <taxon>organismal metagenomes</taxon>
    </lineage>
</organism>
<protein>
    <submittedName>
        <fullName evidence="1">Uncharacterized protein</fullName>
    </submittedName>
</protein>
<accession>A0A6C0EGB9</accession>
<sequence length="144" mass="16393">MFTATKKAHAAYYKLRVEADYAWIKARDAYDEACKTRTLVDWIKARDAYNEARIAEVRAYRGPVGMVWGTKRCEAYTAVRDASYTAHYDACIAKRLTPETEERAAEEHIESSIKVLAAASHRTKTKKTGPGMKDGKRVFFVHLK</sequence>